<evidence type="ECO:0000313" key="8">
    <source>
        <dbReference type="Proteomes" id="UP000191418"/>
    </source>
</evidence>
<dbReference type="Pfam" id="PF00700">
    <property type="entry name" value="Flagellin_C"/>
    <property type="match status" value="1"/>
</dbReference>
<sequence>MALFLNTNMAASTGRYNLQQISDQINLSVQKLSTGSRVNASRDDAAGLRLADQMTTQLTGLTQSNRNANYGLALAQIAEGSLTEVSTNLQRGYQLAVTSGNRTLSSEGRIALGEEFKVLMETNNRIANNTKYGDIQILNYESDSAGFKIQTRPEPAAAETVTTGNAILGALFGKLANTESITGQTLSTISANLGNTGTLGKLIAAYMVVTGESDAGVGADALLTGTRAGDISLMLDNSAIEVDITELKKVLVNEVTAQVGQSALITGVAAAFTAFADTAVDSATGFSDSQINQLHAFTTDALLTAMTGLSSEVTRQRTRLGAEQNGLSSTIRANSTAMVNIKEARGRITDTDYAAETASLTRNRILFDTVSSVLAQANQRPGLAMALLR</sequence>
<feature type="domain" description="Flagellin N-terminal" evidence="5">
    <location>
        <begin position="6"/>
        <end position="139"/>
    </location>
</feature>
<comment type="subcellular location">
    <subcellularLocation>
        <location evidence="4">Secreted</location>
    </subcellularLocation>
    <subcellularLocation>
        <location evidence="4">Bacterial flagellum</location>
    </subcellularLocation>
</comment>
<proteinExistence type="inferred from homology"/>
<dbReference type="PRINTS" id="PR00207">
    <property type="entry name" value="FLAGELLIN"/>
</dbReference>
<evidence type="ECO:0000259" key="5">
    <source>
        <dbReference type="Pfam" id="PF00669"/>
    </source>
</evidence>
<feature type="domain" description="Flagellin C-terminal" evidence="6">
    <location>
        <begin position="306"/>
        <end position="381"/>
    </location>
</feature>
<dbReference type="InterPro" id="IPR001029">
    <property type="entry name" value="Flagellin_N"/>
</dbReference>
<comment type="similarity">
    <text evidence="1 4">Belongs to the bacterial flagellin family.</text>
</comment>
<dbReference type="GO" id="GO:0005576">
    <property type="term" value="C:extracellular region"/>
    <property type="evidence" value="ECO:0007669"/>
    <property type="project" value="UniProtKB-SubCell"/>
</dbReference>
<dbReference type="AlphaFoldDB" id="A0A1T4MAB5"/>
<evidence type="ECO:0000256" key="4">
    <source>
        <dbReference type="RuleBase" id="RU362073"/>
    </source>
</evidence>
<dbReference type="InterPro" id="IPR042187">
    <property type="entry name" value="Flagellin_C_sub2"/>
</dbReference>
<dbReference type="Proteomes" id="UP000191418">
    <property type="component" value="Unassembled WGS sequence"/>
</dbReference>
<dbReference type="PANTHER" id="PTHR42792:SF2">
    <property type="entry name" value="FLAGELLIN"/>
    <property type="match status" value="1"/>
</dbReference>
<evidence type="ECO:0000259" key="6">
    <source>
        <dbReference type="Pfam" id="PF00700"/>
    </source>
</evidence>
<dbReference type="STRING" id="64969.SAMN02745127_00732"/>
<keyword evidence="2 4" id="KW-0964">Secreted</keyword>
<dbReference type="InterPro" id="IPR046358">
    <property type="entry name" value="Flagellin_C"/>
</dbReference>
<evidence type="ECO:0000256" key="1">
    <source>
        <dbReference type="ARBA" id="ARBA00005709"/>
    </source>
</evidence>
<evidence type="ECO:0000313" key="7">
    <source>
        <dbReference type="EMBL" id="OPX56179.1"/>
    </source>
</evidence>
<evidence type="ECO:0000256" key="3">
    <source>
        <dbReference type="ARBA" id="ARBA00023143"/>
    </source>
</evidence>
<name>A0A1T4MAB5_9GAMM</name>
<comment type="function">
    <text evidence="4">Flagellin is the subunit protein which polymerizes to form the filaments of bacterial flagella.</text>
</comment>
<dbReference type="Gene3D" id="3.30.70.2120">
    <property type="match status" value="1"/>
</dbReference>
<protein>
    <recommendedName>
        <fullName evidence="4">Flagellin</fullName>
    </recommendedName>
</protein>
<dbReference type="Gene3D" id="1.20.1330.10">
    <property type="entry name" value="f41 fragment of flagellin, N-terminal domain"/>
    <property type="match status" value="1"/>
</dbReference>
<dbReference type="Gene3D" id="6.10.10.10">
    <property type="entry name" value="Flagellar export chaperone, C-terminal domain"/>
    <property type="match status" value="1"/>
</dbReference>
<dbReference type="GO" id="GO:0009288">
    <property type="term" value="C:bacterial-type flagellum"/>
    <property type="evidence" value="ECO:0007669"/>
    <property type="project" value="UniProtKB-SubCell"/>
</dbReference>
<evidence type="ECO:0000256" key="2">
    <source>
        <dbReference type="ARBA" id="ARBA00022525"/>
    </source>
</evidence>
<reference evidence="7 8" key="1">
    <citation type="submission" date="2017-01" db="EMBL/GenBank/DDBJ databases">
        <title>Genome Sequencing of a Marine Spirillum, Oceanospirillum multiglobuliferum ATCC 33336, from Japan.</title>
        <authorList>
            <person name="Carney J.G."/>
            <person name="Trachtenberg A.M."/>
            <person name="Rheaume B.A."/>
            <person name="Linnane J.D."/>
            <person name="Pitts N.L."/>
            <person name="Mykles D.L."/>
            <person name="Maclea K.S."/>
        </authorList>
    </citation>
    <scope>NUCLEOTIDE SEQUENCE [LARGE SCALE GENOMIC DNA]</scope>
    <source>
        <strain evidence="7 8">ATCC 33336</strain>
    </source>
</reference>
<dbReference type="SUPFAM" id="SSF64518">
    <property type="entry name" value="Phase 1 flagellin"/>
    <property type="match status" value="1"/>
</dbReference>
<dbReference type="RefSeq" id="WP_078744334.1">
    <property type="nucleotide sequence ID" value="NZ_FUXG01000003.1"/>
</dbReference>
<dbReference type="PANTHER" id="PTHR42792">
    <property type="entry name" value="FLAGELLIN"/>
    <property type="match status" value="1"/>
</dbReference>
<comment type="caution">
    <text evidence="7">The sequence shown here is derived from an EMBL/GenBank/DDBJ whole genome shotgun (WGS) entry which is preliminary data.</text>
</comment>
<organism evidence="7 8">
    <name type="scientific">Oceanospirillum multiglobuliferum</name>
    <dbReference type="NCBI Taxonomy" id="64969"/>
    <lineage>
        <taxon>Bacteria</taxon>
        <taxon>Pseudomonadati</taxon>
        <taxon>Pseudomonadota</taxon>
        <taxon>Gammaproteobacteria</taxon>
        <taxon>Oceanospirillales</taxon>
        <taxon>Oceanospirillaceae</taxon>
        <taxon>Oceanospirillum</taxon>
    </lineage>
</organism>
<dbReference type="EMBL" id="MTSM01000004">
    <property type="protein sequence ID" value="OPX56179.1"/>
    <property type="molecule type" value="Genomic_DNA"/>
</dbReference>
<keyword evidence="3 4" id="KW-0975">Bacterial flagellum</keyword>
<gene>
    <name evidence="7" type="ORF">BTE48_04160</name>
</gene>
<keyword evidence="8" id="KW-1185">Reference proteome</keyword>
<dbReference type="Pfam" id="PF00669">
    <property type="entry name" value="Flagellin_N"/>
    <property type="match status" value="1"/>
</dbReference>
<dbReference type="InterPro" id="IPR001492">
    <property type="entry name" value="Flagellin"/>
</dbReference>
<dbReference type="GO" id="GO:0005198">
    <property type="term" value="F:structural molecule activity"/>
    <property type="evidence" value="ECO:0007669"/>
    <property type="project" value="UniProtKB-UniRule"/>
</dbReference>
<dbReference type="OrthoDB" id="9796789at2"/>
<accession>A0A1T4MAB5</accession>